<reference evidence="2 3" key="1">
    <citation type="journal article" date="2019" name="Emerg. Microbes Infect.">
        <title>Comprehensive subspecies identification of 175 nontuberculous mycobacteria species based on 7547 genomic profiles.</title>
        <authorList>
            <person name="Matsumoto Y."/>
            <person name="Kinjo T."/>
            <person name="Motooka D."/>
            <person name="Nabeya D."/>
            <person name="Jung N."/>
            <person name="Uechi K."/>
            <person name="Horii T."/>
            <person name="Iida T."/>
            <person name="Fujita J."/>
            <person name="Nakamura S."/>
        </authorList>
    </citation>
    <scope>NUCLEOTIDE SEQUENCE [LARGE SCALE GENOMIC DNA]</scope>
    <source>
        <strain evidence="2 3">JCM 16017</strain>
    </source>
</reference>
<evidence type="ECO:0000313" key="3">
    <source>
        <dbReference type="Proteomes" id="UP000465263"/>
    </source>
</evidence>
<name>A0A7I9XFE6_9MYCO</name>
<comment type="caution">
    <text evidence="2">The sequence shown here is derived from an EMBL/GenBank/DDBJ whole genome shotgun (WGS) entry which is preliminary data.</text>
</comment>
<dbReference type="InterPro" id="IPR000073">
    <property type="entry name" value="AB_hydrolase_1"/>
</dbReference>
<dbReference type="Proteomes" id="UP000465263">
    <property type="component" value="Unassembled WGS sequence"/>
</dbReference>
<dbReference type="InterPro" id="IPR050266">
    <property type="entry name" value="AB_hydrolase_sf"/>
</dbReference>
<dbReference type="EMBL" id="BLKV01000001">
    <property type="protein sequence ID" value="GFG68682.1"/>
    <property type="molecule type" value="Genomic_DNA"/>
</dbReference>
<accession>A0A7I9XFE6</accession>
<dbReference type="Pfam" id="PF12697">
    <property type="entry name" value="Abhydrolase_6"/>
    <property type="match status" value="1"/>
</dbReference>
<dbReference type="PRINTS" id="PR00111">
    <property type="entry name" value="ABHYDROLASE"/>
</dbReference>
<evidence type="ECO:0000313" key="2">
    <source>
        <dbReference type="EMBL" id="GFG68682.1"/>
    </source>
</evidence>
<dbReference type="GO" id="GO:0016020">
    <property type="term" value="C:membrane"/>
    <property type="evidence" value="ECO:0007669"/>
    <property type="project" value="TreeGrafter"/>
</dbReference>
<dbReference type="RefSeq" id="WP_085081739.1">
    <property type="nucleotide sequence ID" value="NZ_BLKV01000001.1"/>
</dbReference>
<dbReference type="GO" id="GO:0003824">
    <property type="term" value="F:catalytic activity"/>
    <property type="evidence" value="ECO:0007669"/>
    <property type="project" value="UniProtKB-ARBA"/>
</dbReference>
<gene>
    <name evidence="2" type="primary">lipV</name>
    <name evidence="2" type="ORF">MSEN_04020</name>
</gene>
<dbReference type="SUPFAM" id="SSF53474">
    <property type="entry name" value="alpha/beta-Hydrolases"/>
    <property type="match status" value="1"/>
</dbReference>
<dbReference type="InterPro" id="IPR029058">
    <property type="entry name" value="AB_hydrolase_fold"/>
</dbReference>
<dbReference type="PANTHER" id="PTHR43798:SF33">
    <property type="entry name" value="HYDROLASE, PUTATIVE (AFU_ORTHOLOGUE AFUA_2G14860)-RELATED"/>
    <property type="match status" value="1"/>
</dbReference>
<dbReference type="AlphaFoldDB" id="A0A7I9XFE6"/>
<dbReference type="PANTHER" id="PTHR43798">
    <property type="entry name" value="MONOACYLGLYCEROL LIPASE"/>
    <property type="match status" value="1"/>
</dbReference>
<keyword evidence="3" id="KW-1185">Reference proteome</keyword>
<dbReference type="OrthoDB" id="3193334at2"/>
<feature type="domain" description="AB hydrolase-1" evidence="1">
    <location>
        <begin position="21"/>
        <end position="254"/>
    </location>
</feature>
<sequence length="270" mass="28713">MNSDHRLHVHRYGPPGPIRLLAVHGLTGHGARWRHVAAQLPETTVAAPDLIGHGHSSWAAPWTIDANVAALIGLLEHGADGPVAVVGHSFGGAIALHLAAARPDLVGSVVLLDPAIGLDGEWMAEIAAAMLASPDYPDAAEARAEKADGGWSDVEPALLDAELDEHLVALPGGRFGWRISVPAMMSYWSELARPVVLPRSTPTTLLRATSTSPPYVGARLIEALQTRLGTNFELVDLDCDHMVDQARPAEVAAVIHDLLAGNREPAPWRR</sequence>
<proteinExistence type="predicted"/>
<evidence type="ECO:0000259" key="1">
    <source>
        <dbReference type="Pfam" id="PF12697"/>
    </source>
</evidence>
<protein>
    <submittedName>
        <fullName evidence="2">Lipase LipV</fullName>
    </submittedName>
</protein>
<organism evidence="2 3">
    <name type="scientific">Mycolicibacter senuensis</name>
    <dbReference type="NCBI Taxonomy" id="386913"/>
    <lineage>
        <taxon>Bacteria</taxon>
        <taxon>Bacillati</taxon>
        <taxon>Actinomycetota</taxon>
        <taxon>Actinomycetes</taxon>
        <taxon>Mycobacteriales</taxon>
        <taxon>Mycobacteriaceae</taxon>
        <taxon>Mycolicibacter</taxon>
    </lineage>
</organism>
<dbReference type="Gene3D" id="3.40.50.1820">
    <property type="entry name" value="alpha/beta hydrolase"/>
    <property type="match status" value="1"/>
</dbReference>